<reference evidence="12 13" key="1">
    <citation type="submission" date="2022-07" db="EMBL/GenBank/DDBJ databases">
        <title>Genome-wide signatures of adaptation to extreme environments.</title>
        <authorList>
            <person name="Cho C.H."/>
            <person name="Yoon H.S."/>
        </authorList>
    </citation>
    <scope>NUCLEOTIDE SEQUENCE [LARGE SCALE GENOMIC DNA]</scope>
    <source>
        <strain evidence="12 13">DBV 063 E5</strain>
    </source>
</reference>
<dbReference type="PROSITE" id="PS00687">
    <property type="entry name" value="ALDEHYDE_DEHYDR_GLU"/>
    <property type="match status" value="1"/>
</dbReference>
<dbReference type="InterPro" id="IPR051020">
    <property type="entry name" value="ALDH-related_metabolic_enz"/>
</dbReference>
<dbReference type="Pfam" id="PF00171">
    <property type="entry name" value="Aldedh"/>
    <property type="match status" value="1"/>
</dbReference>
<dbReference type="AlphaFoldDB" id="A0AAV9J0K0"/>
<proteinExistence type="inferred from homology"/>
<evidence type="ECO:0000256" key="8">
    <source>
        <dbReference type="ARBA" id="ARBA00049186"/>
    </source>
</evidence>
<evidence type="ECO:0000256" key="9">
    <source>
        <dbReference type="PROSITE-ProRule" id="PRU10007"/>
    </source>
</evidence>
<sequence>MGDIFAPIHKDTTYFLLINGEFVLSDSGRTITGQTPFDGTPTYTIQAASREQIDAAYQAATKAQRSWCRVPLWKRAEYLHKAAAILREHADEIGGVILREVAKNVSASKQEVLRTADLCDYIAEEGVRMEGQLLTADSFTGQPRKKLCLVQRVPLGVVLAQGPFNYPCNLTGSKVAPALIAGNTCVVKGPTQGAVAALYLTAAFHFAGVPAGVVNFVSGRGSEIGDYLVTHPLCNCISFTGGNIGLEVAKKAHMIPLQMELGGKDAAIVCADADLDVAAKCIVSGAFSYSGQRCTAVKLVLVVQEVADALLEKVLAGTRKLTVGRPEDDCEVTALIDRNAADNAEALAMDAKQKGAQWLTEFRRDGNLVYPLVVDRVTEEMRLAWEEPFAPVLPVMRVKSVDEAVQYANRLRYGLQGCVFTQNVNQAIIVASRMTAGTVQVNGAPARGPDHFLFLGHKDSGINAQGAKWSIEAMTKLKSLVINLPEEAYMVAN</sequence>
<keyword evidence="2 10" id="KW-0560">Oxidoreductase</keyword>
<evidence type="ECO:0000256" key="6">
    <source>
        <dbReference type="ARBA" id="ARBA00042646"/>
    </source>
</evidence>
<dbReference type="InterPro" id="IPR016160">
    <property type="entry name" value="Ald_DH_CS_CYS"/>
</dbReference>
<evidence type="ECO:0000256" key="10">
    <source>
        <dbReference type="RuleBase" id="RU003345"/>
    </source>
</evidence>
<dbReference type="EMBL" id="JANCYW010000016">
    <property type="protein sequence ID" value="KAK4538108.1"/>
    <property type="molecule type" value="Genomic_DNA"/>
</dbReference>
<dbReference type="SUPFAM" id="SSF53720">
    <property type="entry name" value="ALDH-like"/>
    <property type="match status" value="1"/>
</dbReference>
<evidence type="ECO:0000256" key="7">
    <source>
        <dbReference type="ARBA" id="ARBA00043052"/>
    </source>
</evidence>
<evidence type="ECO:0000256" key="1">
    <source>
        <dbReference type="ARBA" id="ARBA00009986"/>
    </source>
</evidence>
<dbReference type="Gene3D" id="3.40.309.10">
    <property type="entry name" value="Aldehyde Dehydrogenase, Chain A, domain 2"/>
    <property type="match status" value="1"/>
</dbReference>
<gene>
    <name evidence="12" type="ORF">CDCA_CDCA16G4133</name>
</gene>
<dbReference type="Gene3D" id="3.40.605.10">
    <property type="entry name" value="Aldehyde Dehydrogenase, Chain A, domain 1"/>
    <property type="match status" value="1"/>
</dbReference>
<evidence type="ECO:0000256" key="5">
    <source>
        <dbReference type="ARBA" id="ARBA00042470"/>
    </source>
</evidence>
<dbReference type="InterPro" id="IPR029510">
    <property type="entry name" value="Ald_DH_CS_GLU"/>
</dbReference>
<dbReference type="InterPro" id="IPR016162">
    <property type="entry name" value="Ald_DH_N"/>
</dbReference>
<dbReference type="InterPro" id="IPR016161">
    <property type="entry name" value="Ald_DH/histidinol_DH"/>
</dbReference>
<keyword evidence="13" id="KW-1185">Reference proteome</keyword>
<dbReference type="InterPro" id="IPR015590">
    <property type="entry name" value="Aldehyde_DH_dom"/>
</dbReference>
<comment type="catalytic activity">
    <reaction evidence="8">
        <text>D-glyceraldehyde 3-phosphate + NADP(+) + H2O = (2R)-3-phosphoglycerate + NADPH + 2 H(+)</text>
        <dbReference type="Rhea" id="RHEA:14669"/>
        <dbReference type="ChEBI" id="CHEBI:15377"/>
        <dbReference type="ChEBI" id="CHEBI:15378"/>
        <dbReference type="ChEBI" id="CHEBI:57783"/>
        <dbReference type="ChEBI" id="CHEBI:58272"/>
        <dbReference type="ChEBI" id="CHEBI:58349"/>
        <dbReference type="ChEBI" id="CHEBI:59776"/>
        <dbReference type="EC" id="1.2.1.9"/>
    </reaction>
</comment>
<dbReference type="GO" id="GO:0008911">
    <property type="term" value="F:lactaldehyde dehydrogenase (NAD+) activity"/>
    <property type="evidence" value="ECO:0007669"/>
    <property type="project" value="TreeGrafter"/>
</dbReference>
<dbReference type="PROSITE" id="PS00070">
    <property type="entry name" value="ALDEHYDE_DEHYDR_CYS"/>
    <property type="match status" value="1"/>
</dbReference>
<name>A0AAV9J0K0_CYACA</name>
<dbReference type="PANTHER" id="PTHR42991:SF1">
    <property type="entry name" value="ALDEHYDE DEHYDROGENASE"/>
    <property type="match status" value="1"/>
</dbReference>
<accession>A0AAV9J0K0</accession>
<evidence type="ECO:0000313" key="12">
    <source>
        <dbReference type="EMBL" id="KAK4538108.1"/>
    </source>
</evidence>
<comment type="caution">
    <text evidence="12">The sequence shown here is derived from an EMBL/GenBank/DDBJ whole genome shotgun (WGS) entry which is preliminary data.</text>
</comment>
<evidence type="ECO:0000313" key="13">
    <source>
        <dbReference type="Proteomes" id="UP001301350"/>
    </source>
</evidence>
<evidence type="ECO:0000256" key="3">
    <source>
        <dbReference type="ARBA" id="ARBA00038980"/>
    </source>
</evidence>
<protein>
    <recommendedName>
        <fullName evidence="4">NADP-dependent glyceraldehyde-3-phosphate dehydrogenase</fullName>
        <ecNumber evidence="3">1.2.1.9</ecNumber>
    </recommendedName>
    <alternativeName>
        <fullName evidence="5">Glyceraldehyde-3-phosphate dehydrogenase [NADP(+)]</fullName>
    </alternativeName>
    <alternativeName>
        <fullName evidence="6">Non-phosphorylating glyceraldehyde 3-phosphate dehydrogenase</fullName>
    </alternativeName>
    <alternativeName>
        <fullName evidence="7">Triosephosphate dehydrogenase</fullName>
    </alternativeName>
</protein>
<dbReference type="Proteomes" id="UP001301350">
    <property type="component" value="Unassembled WGS sequence"/>
</dbReference>
<evidence type="ECO:0000256" key="2">
    <source>
        <dbReference type="ARBA" id="ARBA00023002"/>
    </source>
</evidence>
<dbReference type="InterPro" id="IPR016163">
    <property type="entry name" value="Ald_DH_C"/>
</dbReference>
<organism evidence="12 13">
    <name type="scientific">Cyanidium caldarium</name>
    <name type="common">Red alga</name>
    <dbReference type="NCBI Taxonomy" id="2771"/>
    <lineage>
        <taxon>Eukaryota</taxon>
        <taxon>Rhodophyta</taxon>
        <taxon>Bangiophyceae</taxon>
        <taxon>Cyanidiales</taxon>
        <taxon>Cyanidiaceae</taxon>
        <taxon>Cyanidium</taxon>
    </lineage>
</organism>
<dbReference type="PANTHER" id="PTHR42991">
    <property type="entry name" value="ALDEHYDE DEHYDROGENASE"/>
    <property type="match status" value="1"/>
</dbReference>
<evidence type="ECO:0000259" key="11">
    <source>
        <dbReference type="Pfam" id="PF00171"/>
    </source>
</evidence>
<dbReference type="GO" id="GO:0008886">
    <property type="term" value="F:glyceraldehyde-3-phosphate dehydrogenase (NADP+) (non-phosphorylating) activity"/>
    <property type="evidence" value="ECO:0007669"/>
    <property type="project" value="UniProtKB-EC"/>
</dbReference>
<comment type="similarity">
    <text evidence="1 10">Belongs to the aldehyde dehydrogenase family.</text>
</comment>
<feature type="active site" evidence="9">
    <location>
        <position position="260"/>
    </location>
</feature>
<evidence type="ECO:0000256" key="4">
    <source>
        <dbReference type="ARBA" id="ARBA00040853"/>
    </source>
</evidence>
<feature type="domain" description="Aldehyde dehydrogenase" evidence="11">
    <location>
        <begin position="24"/>
        <end position="479"/>
    </location>
</feature>
<dbReference type="EC" id="1.2.1.9" evidence="3"/>